<dbReference type="PANTHER" id="PTHR44169">
    <property type="entry name" value="NADPH-DEPENDENT 1-ACYLDIHYDROXYACETONE PHOSPHATE REDUCTASE"/>
    <property type="match status" value="1"/>
</dbReference>
<protein>
    <submittedName>
        <fullName evidence="5">NADPH-dependent 1-acyldihydroxyacetone phosphate reductase</fullName>
    </submittedName>
</protein>
<dbReference type="InterPro" id="IPR036291">
    <property type="entry name" value="NAD(P)-bd_dom_sf"/>
</dbReference>
<sequence length="290" mass="29876">MPKKAILVTGCSAGGIGAAIAAALAAPPHEHHVFATARDPSKIPKSLSSLPNVTILALDVCSPASISDAVKLVTESDHPTLDVLVNNAGAGYAAPVLDIDVERAQRLYDVNVWGPVRAIQAFAGLLIASRGRVVNISSCGAVVNCPWIGAYASSKSALTTLSETLRLELAPLGVSVATIMVGTISSHFHDNDEFHLPAGSRYVPIEPTIAGWASGELTPKGMSADAFAASIVGDIVGTTAKAGGLVWKGVNAGSVKVLGHFAPQSIMDAAMSYGQGLKELKAHDDQKKNV</sequence>
<comment type="similarity">
    <text evidence="1 4">Belongs to the short-chain dehydrogenases/reductases (SDR) family.</text>
</comment>
<keyword evidence="2" id="KW-0521">NADP</keyword>
<gene>
    <name evidence="5" type="ORF">PGQ11_001770</name>
</gene>
<keyword evidence="3" id="KW-0560">Oxidoreductase</keyword>
<dbReference type="SUPFAM" id="SSF51735">
    <property type="entry name" value="NAD(P)-binding Rossmann-fold domains"/>
    <property type="match status" value="1"/>
</dbReference>
<evidence type="ECO:0000313" key="6">
    <source>
        <dbReference type="Proteomes" id="UP001390339"/>
    </source>
</evidence>
<evidence type="ECO:0000256" key="3">
    <source>
        <dbReference type="ARBA" id="ARBA00023002"/>
    </source>
</evidence>
<dbReference type="PROSITE" id="PS00061">
    <property type="entry name" value="ADH_SHORT"/>
    <property type="match status" value="1"/>
</dbReference>
<dbReference type="InterPro" id="IPR020904">
    <property type="entry name" value="Sc_DH/Rdtase_CS"/>
</dbReference>
<dbReference type="Gene3D" id="3.40.50.720">
    <property type="entry name" value="NAD(P)-binding Rossmann-like Domain"/>
    <property type="match status" value="1"/>
</dbReference>
<keyword evidence="6" id="KW-1185">Reference proteome</keyword>
<evidence type="ECO:0000313" key="5">
    <source>
        <dbReference type="EMBL" id="KAK8876824.1"/>
    </source>
</evidence>
<dbReference type="PRINTS" id="PR00081">
    <property type="entry name" value="GDHRDH"/>
</dbReference>
<evidence type="ECO:0000256" key="1">
    <source>
        <dbReference type="ARBA" id="ARBA00006484"/>
    </source>
</evidence>
<evidence type="ECO:0000256" key="2">
    <source>
        <dbReference type="ARBA" id="ARBA00022857"/>
    </source>
</evidence>
<organism evidence="5 6">
    <name type="scientific">Apiospora arundinis</name>
    <dbReference type="NCBI Taxonomy" id="335852"/>
    <lineage>
        <taxon>Eukaryota</taxon>
        <taxon>Fungi</taxon>
        <taxon>Dikarya</taxon>
        <taxon>Ascomycota</taxon>
        <taxon>Pezizomycotina</taxon>
        <taxon>Sordariomycetes</taxon>
        <taxon>Xylariomycetidae</taxon>
        <taxon>Amphisphaeriales</taxon>
        <taxon>Apiosporaceae</taxon>
        <taxon>Apiospora</taxon>
    </lineage>
</organism>
<accession>A0ABR2JGE4</accession>
<dbReference type="InterPro" id="IPR002347">
    <property type="entry name" value="SDR_fam"/>
</dbReference>
<dbReference type="PRINTS" id="PR00080">
    <property type="entry name" value="SDRFAMILY"/>
</dbReference>
<evidence type="ECO:0000256" key="4">
    <source>
        <dbReference type="RuleBase" id="RU000363"/>
    </source>
</evidence>
<reference evidence="5 6" key="1">
    <citation type="journal article" date="2024" name="IMA Fungus">
        <title>Apiospora arundinis, a panoply of carbohydrate-active enzymes and secondary metabolites.</title>
        <authorList>
            <person name="Sorensen T."/>
            <person name="Petersen C."/>
            <person name="Muurmann A.T."/>
            <person name="Christiansen J.V."/>
            <person name="Brundto M.L."/>
            <person name="Overgaard C.K."/>
            <person name="Boysen A.T."/>
            <person name="Wollenberg R.D."/>
            <person name="Larsen T.O."/>
            <person name="Sorensen J.L."/>
            <person name="Nielsen K.L."/>
            <person name="Sondergaard T.E."/>
        </authorList>
    </citation>
    <scope>NUCLEOTIDE SEQUENCE [LARGE SCALE GENOMIC DNA]</scope>
    <source>
        <strain evidence="5 6">AAU 773</strain>
    </source>
</reference>
<proteinExistence type="inferred from homology"/>
<dbReference type="Proteomes" id="UP001390339">
    <property type="component" value="Unassembled WGS sequence"/>
</dbReference>
<name>A0ABR2JGE4_9PEZI</name>
<dbReference type="Pfam" id="PF00106">
    <property type="entry name" value="adh_short"/>
    <property type="match status" value="1"/>
</dbReference>
<dbReference type="PANTHER" id="PTHR44169:SF6">
    <property type="entry name" value="NADPH-DEPENDENT 1-ACYLDIHYDROXYACETONE PHOSPHATE REDUCTASE"/>
    <property type="match status" value="1"/>
</dbReference>
<dbReference type="EMBL" id="JAPCWZ010000002">
    <property type="protein sequence ID" value="KAK8876824.1"/>
    <property type="molecule type" value="Genomic_DNA"/>
</dbReference>
<comment type="caution">
    <text evidence="5">The sequence shown here is derived from an EMBL/GenBank/DDBJ whole genome shotgun (WGS) entry which is preliminary data.</text>
</comment>